<dbReference type="Pfam" id="PF12796">
    <property type="entry name" value="Ank_2"/>
    <property type="match status" value="1"/>
</dbReference>
<protein>
    <submittedName>
        <fullName evidence="4">INVS protein</fullName>
    </submittedName>
</protein>
<keyword evidence="1" id="KW-0677">Repeat</keyword>
<feature type="repeat" description="ANK" evidence="3">
    <location>
        <begin position="35"/>
        <end position="67"/>
    </location>
</feature>
<sequence length="151" mass="15784">MATGPGLCMAASAGDLDRCRELLTEGAEVNAADVFKRTPLINAVVSGHAPVVQLLVAARADTALADRSGWSALHWAAFQGDGDMVRLCLSLGADAKQKDLKGSTPREVVEHLLEGKGEAKFGEGLQGDRGLEAVLALLPSWPSREGSPVPK</sequence>
<dbReference type="PROSITE" id="PS50297">
    <property type="entry name" value="ANK_REP_REGION"/>
    <property type="match status" value="1"/>
</dbReference>
<dbReference type="AlphaFoldDB" id="A0A812T666"/>
<dbReference type="PROSITE" id="PS50088">
    <property type="entry name" value="ANK_REPEAT"/>
    <property type="match status" value="2"/>
</dbReference>
<gene>
    <name evidence="4" type="primary">INVS</name>
    <name evidence="4" type="ORF">SNAT2548_LOCUS29011</name>
</gene>
<evidence type="ECO:0000256" key="1">
    <source>
        <dbReference type="ARBA" id="ARBA00022737"/>
    </source>
</evidence>
<evidence type="ECO:0000256" key="3">
    <source>
        <dbReference type="PROSITE-ProRule" id="PRU00023"/>
    </source>
</evidence>
<keyword evidence="5" id="KW-1185">Reference proteome</keyword>
<dbReference type="Proteomes" id="UP000604046">
    <property type="component" value="Unassembled WGS sequence"/>
</dbReference>
<name>A0A812T666_9DINO</name>
<dbReference type="Gene3D" id="1.25.40.20">
    <property type="entry name" value="Ankyrin repeat-containing domain"/>
    <property type="match status" value="2"/>
</dbReference>
<proteinExistence type="predicted"/>
<keyword evidence="2 3" id="KW-0040">ANK repeat</keyword>
<evidence type="ECO:0000313" key="5">
    <source>
        <dbReference type="Proteomes" id="UP000604046"/>
    </source>
</evidence>
<comment type="caution">
    <text evidence="4">The sequence shown here is derived from an EMBL/GenBank/DDBJ whole genome shotgun (WGS) entry which is preliminary data.</text>
</comment>
<dbReference type="SMART" id="SM00248">
    <property type="entry name" value="ANK"/>
    <property type="match status" value="3"/>
</dbReference>
<organism evidence="4 5">
    <name type="scientific">Symbiodinium natans</name>
    <dbReference type="NCBI Taxonomy" id="878477"/>
    <lineage>
        <taxon>Eukaryota</taxon>
        <taxon>Sar</taxon>
        <taxon>Alveolata</taxon>
        <taxon>Dinophyceae</taxon>
        <taxon>Suessiales</taxon>
        <taxon>Symbiodiniaceae</taxon>
        <taxon>Symbiodinium</taxon>
    </lineage>
</organism>
<dbReference type="SUPFAM" id="SSF48403">
    <property type="entry name" value="Ankyrin repeat"/>
    <property type="match status" value="1"/>
</dbReference>
<dbReference type="EMBL" id="CAJNDS010002540">
    <property type="protein sequence ID" value="CAE7518337.1"/>
    <property type="molecule type" value="Genomic_DNA"/>
</dbReference>
<dbReference type="PANTHER" id="PTHR24171">
    <property type="entry name" value="ANKYRIN REPEAT DOMAIN-CONTAINING PROTEIN 39-RELATED"/>
    <property type="match status" value="1"/>
</dbReference>
<dbReference type="InterPro" id="IPR036770">
    <property type="entry name" value="Ankyrin_rpt-contain_sf"/>
</dbReference>
<evidence type="ECO:0000313" key="4">
    <source>
        <dbReference type="EMBL" id="CAE7518337.1"/>
    </source>
</evidence>
<dbReference type="InterPro" id="IPR002110">
    <property type="entry name" value="Ankyrin_rpt"/>
</dbReference>
<dbReference type="OrthoDB" id="194358at2759"/>
<feature type="repeat" description="ANK" evidence="3">
    <location>
        <begin position="68"/>
        <end position="100"/>
    </location>
</feature>
<evidence type="ECO:0000256" key="2">
    <source>
        <dbReference type="ARBA" id="ARBA00023043"/>
    </source>
</evidence>
<accession>A0A812T666</accession>
<reference evidence="4" key="1">
    <citation type="submission" date="2021-02" db="EMBL/GenBank/DDBJ databases">
        <authorList>
            <person name="Dougan E. K."/>
            <person name="Rhodes N."/>
            <person name="Thang M."/>
            <person name="Chan C."/>
        </authorList>
    </citation>
    <scope>NUCLEOTIDE SEQUENCE</scope>
</reference>